<dbReference type="PANTHER" id="PTHR33371">
    <property type="entry name" value="INTERMEMBRANE PHOSPHOLIPID TRANSPORT SYSTEM BINDING PROTEIN MLAD-RELATED"/>
    <property type="match status" value="1"/>
</dbReference>
<dbReference type="AlphaFoldDB" id="A0A369KFF7"/>
<name>A0A369KFF7_9BACT</name>
<keyword evidence="4" id="KW-1185">Reference proteome</keyword>
<dbReference type="RefSeq" id="WP_147267464.1">
    <property type="nucleotide sequence ID" value="NZ_QQBG01000010.1"/>
</dbReference>
<dbReference type="Proteomes" id="UP000253816">
    <property type="component" value="Unassembled WGS sequence"/>
</dbReference>
<feature type="transmembrane region" description="Helical" evidence="1">
    <location>
        <begin position="9"/>
        <end position="28"/>
    </location>
</feature>
<keyword evidence="1" id="KW-1133">Transmembrane helix</keyword>
<sequence>MREGTRNTLVGLFIVSGTFILLSLALFLRPNLGDGKRILRVRFHEIDRLAVGSRVCFAGKSIGRIVDVQYVPDCRYKSRDSQGRIYPFELTLSVDSVAKILKTDEIFAHNIGLLGERVVFIRPIQTNQPIEETQEQEVFWAQPSVDFEEVLAHAHHLLEKIQVLEKKFVLFLEGTNTFLQTFDLTAQAIDFPNLQEKISSLIQLISDKVLDHEVLQEVQSAARQITSFFQSIQETLIYLSNIEGMENSLLSESLRLAQQIVEGLNSGQGTLGKLLQSDEAHRNLLELFEQATQLVEGIKKYGVFFQNNREWKRLLQEQERVKRLQQTEKEQTEESVIQQNLQ</sequence>
<evidence type="ECO:0000313" key="4">
    <source>
        <dbReference type="Proteomes" id="UP000253816"/>
    </source>
</evidence>
<dbReference type="Pfam" id="PF02470">
    <property type="entry name" value="MlaD"/>
    <property type="match status" value="1"/>
</dbReference>
<accession>A0A369KFF7</accession>
<dbReference type="PANTHER" id="PTHR33371:SF4">
    <property type="entry name" value="INTERMEMBRANE PHOSPHOLIPID TRANSPORT SYSTEM BINDING PROTEIN MLAD"/>
    <property type="match status" value="1"/>
</dbReference>
<dbReference type="InterPro" id="IPR052336">
    <property type="entry name" value="MlaD_Phospholipid_Transporter"/>
</dbReference>
<organism evidence="3 4">
    <name type="scientific">Candidatus Similichlamydia laticola</name>
    <dbReference type="NCBI Taxonomy" id="2170265"/>
    <lineage>
        <taxon>Bacteria</taxon>
        <taxon>Pseudomonadati</taxon>
        <taxon>Chlamydiota</taxon>
        <taxon>Chlamydiia</taxon>
        <taxon>Parachlamydiales</taxon>
        <taxon>Candidatus Parilichlamydiaceae</taxon>
        <taxon>Candidatus Similichlamydia</taxon>
    </lineage>
</organism>
<dbReference type="OrthoDB" id="20481at2"/>
<dbReference type="InterPro" id="IPR003399">
    <property type="entry name" value="Mce/MlaD"/>
</dbReference>
<gene>
    <name evidence="3" type="ORF">HAT2_00248</name>
</gene>
<protein>
    <submittedName>
        <fullName evidence="3">Putative ABC transporter, periplasmic substrate-binding protein</fullName>
    </submittedName>
</protein>
<reference evidence="3 4" key="1">
    <citation type="submission" date="2018-07" db="EMBL/GenBank/DDBJ databases">
        <title>Comparative genomics of the Candidatus Parilichlamydiaceae reveals evidence of convergent evolution and genome reduction in the phylum Chlamydiae.</title>
        <authorList>
            <person name="Taylor-Brown A."/>
            <person name="Polkinghorne A."/>
        </authorList>
    </citation>
    <scope>NUCLEOTIDE SEQUENCE [LARGE SCALE GENOMIC DNA]</scope>
    <source>
        <strain evidence="3 4">Hat2</strain>
    </source>
</reference>
<comment type="caution">
    <text evidence="3">The sequence shown here is derived from an EMBL/GenBank/DDBJ whole genome shotgun (WGS) entry which is preliminary data.</text>
</comment>
<feature type="domain" description="Mce/MlaD" evidence="2">
    <location>
        <begin position="38"/>
        <end position="123"/>
    </location>
</feature>
<keyword evidence="1" id="KW-0812">Transmembrane</keyword>
<evidence type="ECO:0000259" key="2">
    <source>
        <dbReference type="Pfam" id="PF02470"/>
    </source>
</evidence>
<proteinExistence type="predicted"/>
<evidence type="ECO:0000256" key="1">
    <source>
        <dbReference type="SAM" id="Phobius"/>
    </source>
</evidence>
<dbReference type="EMBL" id="QQBG01000010">
    <property type="protein sequence ID" value="RDB31637.1"/>
    <property type="molecule type" value="Genomic_DNA"/>
</dbReference>
<evidence type="ECO:0000313" key="3">
    <source>
        <dbReference type="EMBL" id="RDB31637.1"/>
    </source>
</evidence>
<keyword evidence="1" id="KW-0472">Membrane</keyword>